<proteinExistence type="inferred from homology"/>
<evidence type="ECO:0000313" key="7">
    <source>
        <dbReference type="Proteomes" id="UP000789595"/>
    </source>
</evidence>
<keyword evidence="4 5" id="KW-0408">Iron</keyword>
<comment type="cofactor">
    <cofactor evidence="5">
        <name>Fe(2+)</name>
        <dbReference type="ChEBI" id="CHEBI:29033"/>
    </cofactor>
    <text evidence="5">Binds 1 Fe(2+) ion per subunit.</text>
</comment>
<evidence type="ECO:0000256" key="4">
    <source>
        <dbReference type="ARBA" id="ARBA00023004"/>
    </source>
</evidence>
<feature type="binding site" evidence="5">
    <location>
        <position position="409"/>
    </location>
    <ligand>
        <name>Fe cation</name>
        <dbReference type="ChEBI" id="CHEBI:24875"/>
        <note>catalytic</note>
    </ligand>
</feature>
<dbReference type="AlphaFoldDB" id="A0A8J2SBQ4"/>
<evidence type="ECO:0000256" key="1">
    <source>
        <dbReference type="ARBA" id="ARBA00006787"/>
    </source>
</evidence>
<dbReference type="Proteomes" id="UP000789595">
    <property type="component" value="Unassembled WGS sequence"/>
</dbReference>
<evidence type="ECO:0000313" key="6">
    <source>
        <dbReference type="EMBL" id="CAH0364606.1"/>
    </source>
</evidence>
<feature type="binding site" evidence="5">
    <location>
        <position position="347"/>
    </location>
    <ligand>
        <name>Fe cation</name>
        <dbReference type="ChEBI" id="CHEBI:24875"/>
        <note>catalytic</note>
    </ligand>
</feature>
<keyword evidence="3" id="KW-0560">Oxidoreductase</keyword>
<dbReference type="GO" id="GO:0046872">
    <property type="term" value="F:metal ion binding"/>
    <property type="evidence" value="ECO:0007669"/>
    <property type="project" value="UniProtKB-KW"/>
</dbReference>
<gene>
    <name evidence="6" type="ORF">PECAL_1P09760</name>
</gene>
<dbReference type="GO" id="GO:0010436">
    <property type="term" value="F:carotenoid dioxygenase activity"/>
    <property type="evidence" value="ECO:0007669"/>
    <property type="project" value="TreeGrafter"/>
</dbReference>
<organism evidence="6 7">
    <name type="scientific">Pelagomonas calceolata</name>
    <dbReference type="NCBI Taxonomy" id="35677"/>
    <lineage>
        <taxon>Eukaryota</taxon>
        <taxon>Sar</taxon>
        <taxon>Stramenopiles</taxon>
        <taxon>Ochrophyta</taxon>
        <taxon>Pelagophyceae</taxon>
        <taxon>Pelagomonadales</taxon>
        <taxon>Pelagomonadaceae</taxon>
        <taxon>Pelagomonas</taxon>
    </lineage>
</organism>
<evidence type="ECO:0000256" key="2">
    <source>
        <dbReference type="ARBA" id="ARBA00022723"/>
    </source>
</evidence>
<dbReference type="EMBL" id="CAKKNE010000001">
    <property type="protein sequence ID" value="CAH0364606.1"/>
    <property type="molecule type" value="Genomic_DNA"/>
</dbReference>
<feature type="binding site" evidence="5">
    <location>
        <position position="289"/>
    </location>
    <ligand>
        <name>Fe cation</name>
        <dbReference type="ChEBI" id="CHEBI:24875"/>
        <note>catalytic</note>
    </ligand>
</feature>
<dbReference type="Pfam" id="PF03055">
    <property type="entry name" value="RPE65"/>
    <property type="match status" value="1"/>
</dbReference>
<keyword evidence="2 5" id="KW-0479">Metal-binding</keyword>
<dbReference type="PANTHER" id="PTHR10543:SF89">
    <property type="entry name" value="CAROTENOID 9,10(9',10')-CLEAVAGE DIOXYGENASE 1"/>
    <property type="match status" value="1"/>
</dbReference>
<evidence type="ECO:0000256" key="5">
    <source>
        <dbReference type="PIRSR" id="PIRSR604294-1"/>
    </source>
</evidence>
<dbReference type="GO" id="GO:0016121">
    <property type="term" value="P:carotene catabolic process"/>
    <property type="evidence" value="ECO:0007669"/>
    <property type="project" value="TreeGrafter"/>
</dbReference>
<feature type="non-terminal residue" evidence="6">
    <location>
        <position position="1"/>
    </location>
</feature>
<evidence type="ECO:0000256" key="3">
    <source>
        <dbReference type="ARBA" id="ARBA00023002"/>
    </source>
</evidence>
<reference evidence="6" key="1">
    <citation type="submission" date="2021-11" db="EMBL/GenBank/DDBJ databases">
        <authorList>
            <consortium name="Genoscope - CEA"/>
            <person name="William W."/>
        </authorList>
    </citation>
    <scope>NUCLEOTIDE SEQUENCE</scope>
</reference>
<dbReference type="InterPro" id="IPR004294">
    <property type="entry name" value="Carotenoid_Oase"/>
</dbReference>
<name>A0A8J2SBQ4_9STRA</name>
<comment type="caution">
    <text evidence="6">The sequence shown here is derived from an EMBL/GenBank/DDBJ whole genome shotgun (WGS) entry which is preliminary data.</text>
</comment>
<protein>
    <submittedName>
        <fullName evidence="6">Uncharacterized protein</fullName>
    </submittedName>
</protein>
<dbReference type="OrthoDB" id="1069523at2759"/>
<comment type="similarity">
    <text evidence="1">Belongs to the carotenoid oxygenase family.</text>
</comment>
<keyword evidence="7" id="KW-1185">Reference proteome</keyword>
<sequence length="610" mass="66276">PQPHTSDTRLVSELFRTISPPSQRLRCRRCVPALDRTHRALHLFAATTTRRRGEAKTPRRTTTRTTTAMRRLLCLASTAAALQGSPPLPQHLQAIERDLRNAHTPHLNKEMNALFEAIPDEIGPVNAKIVAGAIPHDLKNGALLRNGPNARRWGSKGGWLDGDGMVHACVFSEQPRYSRRWLRTEAFAKEEAVGKELFDGSLVAPFGYKLLGNLAKNLFRAKQPQKDTANTALLALKRGRVLGLMEQCRPCEFKVYSDATIETVKPGSNLDGGLDFWSHPLSGGALTAHLHASASRPHEAVGATYSSSDQPFCRIDVIDLASGRVRKTHGAGSKHAGVDLRCPVMLHDCALAGDDVVVFDFPLTVRPARMLSDKFPVEYEPTHGARIGVVHRETGATTWAAVEPGVVLHAANAHFEGDTLVVRALRSLPATPSSFIASYTPAFLYEWRIRGERCLGEKYISETACEFPAVDPRCVGADAPCCFAISPRTIGGPNIYGPPSEGILIDRVVKFDLRGDGDDAFADAWTLPENFWLVSEPTVVPKSDGRLGDGVWVLVFGTSTAPARQKTHVYVLDGEDLASGPACVVELPGAGLPYGLHSCWVDGAELAVPR</sequence>
<accession>A0A8J2SBQ4</accession>
<dbReference type="PANTHER" id="PTHR10543">
    <property type="entry name" value="BETA-CAROTENE DIOXYGENASE"/>
    <property type="match status" value="1"/>
</dbReference>
<feature type="binding site" evidence="5">
    <location>
        <position position="597"/>
    </location>
    <ligand>
        <name>Fe cation</name>
        <dbReference type="ChEBI" id="CHEBI:24875"/>
        <note>catalytic</note>
    </ligand>
</feature>